<name>A0A0E2M5U5_PORGN</name>
<reference evidence="1 2" key="1">
    <citation type="submission" date="2013-06" db="EMBL/GenBank/DDBJ databases">
        <authorList>
            <person name="Weinstock G."/>
            <person name="Sodergren E."/>
            <person name="Lobos E.A."/>
            <person name="Fulton L."/>
            <person name="Fulton R."/>
            <person name="Courtney L."/>
            <person name="Fronick C."/>
            <person name="O'Laughlin M."/>
            <person name="Godfrey J."/>
            <person name="Wilson R.M."/>
            <person name="Miner T."/>
            <person name="Farmer C."/>
            <person name="Delehaunty K."/>
            <person name="Cordes M."/>
            <person name="Minx P."/>
            <person name="Tomlinson C."/>
            <person name="Chen J."/>
            <person name="Wollam A."/>
            <person name="Pepin K.H."/>
            <person name="Bhonagiri V."/>
            <person name="Zhang X."/>
            <person name="Warren W."/>
            <person name="Mitreva M."/>
            <person name="Mardis E.R."/>
            <person name="Wilson R.K."/>
        </authorList>
    </citation>
    <scope>NUCLEOTIDE SEQUENCE [LARGE SCALE GENOMIC DNA]</scope>
    <source>
        <strain evidence="1 2">F0570</strain>
    </source>
</reference>
<proteinExistence type="predicted"/>
<dbReference type="HOGENOM" id="CLU_2864025_0_0_10"/>
<organism evidence="1 2">
    <name type="scientific">Porphyromonas gingivalis F0570</name>
    <dbReference type="NCBI Taxonomy" id="1227271"/>
    <lineage>
        <taxon>Bacteria</taxon>
        <taxon>Pseudomonadati</taxon>
        <taxon>Bacteroidota</taxon>
        <taxon>Bacteroidia</taxon>
        <taxon>Bacteroidales</taxon>
        <taxon>Porphyromonadaceae</taxon>
        <taxon>Porphyromonas</taxon>
    </lineage>
</organism>
<evidence type="ECO:0000313" key="1">
    <source>
        <dbReference type="EMBL" id="ERJ66645.1"/>
    </source>
</evidence>
<dbReference type="EMBL" id="AWUW01000074">
    <property type="protein sequence ID" value="ERJ66645.1"/>
    <property type="molecule type" value="Genomic_DNA"/>
</dbReference>
<dbReference type="Proteomes" id="UP000016630">
    <property type="component" value="Unassembled WGS sequence"/>
</dbReference>
<sequence>MSKYIKVHINNEVIYLNPEFIVGLEPYKDCETILHLSYPYYTNNNILIVNEDIHSMCRMLNIEE</sequence>
<gene>
    <name evidence="1" type="ORF">HMPREF1555_01049</name>
</gene>
<protein>
    <submittedName>
        <fullName evidence="1">Uncharacterized protein</fullName>
    </submittedName>
</protein>
<dbReference type="AlphaFoldDB" id="A0A0E2M5U5"/>
<dbReference type="PATRIC" id="fig|1227271.3.peg.914"/>
<evidence type="ECO:0000313" key="2">
    <source>
        <dbReference type="Proteomes" id="UP000016630"/>
    </source>
</evidence>
<accession>A0A0E2M5U5</accession>
<comment type="caution">
    <text evidence="1">The sequence shown here is derived from an EMBL/GenBank/DDBJ whole genome shotgun (WGS) entry which is preliminary data.</text>
</comment>